<organism evidence="2 3">
    <name type="scientific">Escherichia coli</name>
    <dbReference type="NCBI Taxonomy" id="562"/>
    <lineage>
        <taxon>Bacteria</taxon>
        <taxon>Pseudomonadati</taxon>
        <taxon>Pseudomonadota</taxon>
        <taxon>Gammaproteobacteria</taxon>
        <taxon>Enterobacterales</taxon>
        <taxon>Enterobacteriaceae</taxon>
        <taxon>Escherichia</taxon>
    </lineage>
</organism>
<proteinExistence type="predicted"/>
<protein>
    <submittedName>
        <fullName evidence="2">RTX family exoprotein A</fullName>
    </submittedName>
</protein>
<sequence>MMVLFLLSCRVIANKGDTVDVTFEDEKGGKHTVTLEKGDNGWTSSDPTLIPDSTGDKATISGR</sequence>
<name>A0A377KC96_ECOLX</name>
<feature type="region of interest" description="Disordered" evidence="1">
    <location>
        <begin position="32"/>
        <end position="63"/>
    </location>
</feature>
<gene>
    <name evidence="2" type="ORF">NCTC9075_05285</name>
</gene>
<dbReference type="Proteomes" id="UP000254181">
    <property type="component" value="Unassembled WGS sequence"/>
</dbReference>
<reference evidence="2 3" key="1">
    <citation type="submission" date="2018-06" db="EMBL/GenBank/DDBJ databases">
        <authorList>
            <consortium name="Pathogen Informatics"/>
            <person name="Doyle S."/>
        </authorList>
    </citation>
    <scope>NUCLEOTIDE SEQUENCE [LARGE SCALE GENOMIC DNA]</scope>
    <source>
        <strain evidence="2 3">NCTC9075</strain>
    </source>
</reference>
<evidence type="ECO:0000313" key="3">
    <source>
        <dbReference type="Proteomes" id="UP000254181"/>
    </source>
</evidence>
<accession>A0A377KC96</accession>
<dbReference type="EMBL" id="UGEM01000004">
    <property type="protein sequence ID" value="STP21823.1"/>
    <property type="molecule type" value="Genomic_DNA"/>
</dbReference>
<dbReference type="AlphaFoldDB" id="A0A377KC96"/>
<evidence type="ECO:0000313" key="2">
    <source>
        <dbReference type="EMBL" id="STP21823.1"/>
    </source>
</evidence>
<evidence type="ECO:0000256" key="1">
    <source>
        <dbReference type="SAM" id="MobiDB-lite"/>
    </source>
</evidence>